<keyword evidence="3 5" id="KW-0418">Kinase</keyword>
<gene>
    <name evidence="5" type="primary">mptE</name>
    <name evidence="7" type="ORF">SZ63_00980</name>
</gene>
<dbReference type="OrthoDB" id="34207at2157"/>
<reference evidence="7 8" key="1">
    <citation type="journal article" date="2015" name="Int. J. Syst. Evol. Microbiol.">
        <title>Methanoculleus sediminis sp. nov., a methanogen from sediments near a submarine mud volcano.</title>
        <authorList>
            <person name="Chen S.C."/>
            <person name="Chen M.F."/>
            <person name="Lai M.C."/>
            <person name="Weng C.Y."/>
            <person name="Wu S.Y."/>
            <person name="Lin S."/>
            <person name="Yang T.F."/>
            <person name="Chen P.C."/>
        </authorList>
    </citation>
    <scope>NUCLEOTIDE SEQUENCE [LARGE SCALE GENOMIC DNA]</scope>
    <source>
        <strain evidence="7 8">S3Fa</strain>
    </source>
</reference>
<keyword evidence="5" id="KW-0460">Magnesium</keyword>
<dbReference type="PANTHER" id="PTHR39648:SF1">
    <property type="entry name" value="6-HYDROXYMETHYL-7,8-DIHYDROPTERIN PYROPHOSPHOKINASE"/>
    <property type="match status" value="1"/>
</dbReference>
<evidence type="ECO:0000256" key="5">
    <source>
        <dbReference type="HAMAP-Rule" id="MF_02131"/>
    </source>
</evidence>
<evidence type="ECO:0000256" key="3">
    <source>
        <dbReference type="ARBA" id="ARBA00022777"/>
    </source>
</evidence>
<dbReference type="InterPro" id="IPR002826">
    <property type="entry name" value="MptE-like"/>
</dbReference>
<dbReference type="GO" id="GO:0004788">
    <property type="term" value="F:thiamine diphosphokinase activity"/>
    <property type="evidence" value="ECO:0007669"/>
    <property type="project" value="InterPro"/>
</dbReference>
<dbReference type="SUPFAM" id="SSF63999">
    <property type="entry name" value="Thiamin pyrophosphokinase, catalytic domain"/>
    <property type="match status" value="1"/>
</dbReference>
<comment type="function">
    <text evidence="5">Catalyzes the transfer of diphosphate from ATP to 6-hydroxymethyl-7,8-dihydropterin (6-HMD), leading to 6-hydroxymethyl-7,8-dihydropterin diphosphate (6-HMDP).</text>
</comment>
<dbReference type="EC" id="2.7.6.3" evidence="5"/>
<comment type="caution">
    <text evidence="7">The sequence shown here is derived from an EMBL/GenBank/DDBJ whole genome shotgun (WGS) entry which is preliminary data.</text>
</comment>
<dbReference type="HAMAP" id="MF_02131">
    <property type="entry name" value="HMPDK_arch"/>
    <property type="match status" value="1"/>
</dbReference>
<dbReference type="GO" id="GO:2001118">
    <property type="term" value="P:tetrahydromethanopterin biosynthetic process"/>
    <property type="evidence" value="ECO:0007669"/>
    <property type="project" value="UniProtKB-UniRule"/>
</dbReference>
<comment type="pathway">
    <text evidence="5">Cofactor biosynthesis; 5,6,7,8-tetrahydromethanopterin biosynthesis.</text>
</comment>
<dbReference type="Pfam" id="PF01973">
    <property type="entry name" value="MptE-like"/>
    <property type="match status" value="1"/>
</dbReference>
<dbReference type="PANTHER" id="PTHR39648">
    <property type="entry name" value="6-HYDROXYMETHYL-7,8-DIHYDROPTERIN PYROPHOSPHOKINASE"/>
    <property type="match status" value="1"/>
</dbReference>
<evidence type="ECO:0000256" key="2">
    <source>
        <dbReference type="ARBA" id="ARBA00022741"/>
    </source>
</evidence>
<dbReference type="UniPathway" id="UPA00065"/>
<keyword evidence="4 5" id="KW-0067">ATP-binding</keyword>
<dbReference type="GO" id="GO:0000287">
    <property type="term" value="F:magnesium ion binding"/>
    <property type="evidence" value="ECO:0007669"/>
    <property type="project" value="UniProtKB-UniRule"/>
</dbReference>
<feature type="domain" description="6-hydroxymethylpterin diphosphokinase MptE-like" evidence="6">
    <location>
        <begin position="43"/>
        <end position="183"/>
    </location>
</feature>
<proteinExistence type="inferred from homology"/>
<dbReference type="PATRIC" id="fig|1550566.3.peg.213"/>
<comment type="catalytic activity">
    <reaction evidence="5">
        <text>6-hydroxymethyl-7,8-dihydropterin + ATP = (7,8-dihydropterin-6-yl)methyl diphosphate + AMP + H(+)</text>
        <dbReference type="Rhea" id="RHEA:11412"/>
        <dbReference type="ChEBI" id="CHEBI:15378"/>
        <dbReference type="ChEBI" id="CHEBI:30616"/>
        <dbReference type="ChEBI" id="CHEBI:44841"/>
        <dbReference type="ChEBI" id="CHEBI:72950"/>
        <dbReference type="ChEBI" id="CHEBI:456215"/>
        <dbReference type="EC" id="2.7.6.3"/>
    </reaction>
</comment>
<dbReference type="EMBL" id="JXOJ01000001">
    <property type="protein sequence ID" value="KLK89059.1"/>
    <property type="molecule type" value="Genomic_DNA"/>
</dbReference>
<dbReference type="RefSeq" id="WP_048179715.1">
    <property type="nucleotide sequence ID" value="NZ_JXOJ01000001.1"/>
</dbReference>
<accession>A0A0H1R1Z9</accession>
<name>A0A0H1R1Z9_9EURY</name>
<evidence type="ECO:0000259" key="6">
    <source>
        <dbReference type="Pfam" id="PF01973"/>
    </source>
</evidence>
<dbReference type="InterPro" id="IPR036759">
    <property type="entry name" value="TPK_catalytic_sf"/>
</dbReference>
<comment type="similarity">
    <text evidence="5">Belongs to the archaeal 6-HMPDK family.</text>
</comment>
<dbReference type="AlphaFoldDB" id="A0A0H1R1Z9"/>
<evidence type="ECO:0000256" key="4">
    <source>
        <dbReference type="ARBA" id="ARBA00022840"/>
    </source>
</evidence>
<dbReference type="GO" id="GO:0016301">
    <property type="term" value="F:kinase activity"/>
    <property type="evidence" value="ECO:0007669"/>
    <property type="project" value="UniProtKB-KW"/>
</dbReference>
<protein>
    <recommendedName>
        <fullName evidence="5">6-hydroxymethyl-7,8-dihydropterin pyrophosphokinase</fullName>
        <shortName evidence="5">HPPK</shortName>
        <ecNumber evidence="5">2.7.6.3</ecNumber>
    </recommendedName>
    <alternativeName>
        <fullName evidence="5">2-amino-4-hydroxy-6-hydroxymethyldihydropteridine pyrophosphokinase</fullName>
    </alternativeName>
    <alternativeName>
        <fullName evidence="5">6-hydroxymethyl-7,8-dihydropterin diphosphokinase</fullName>
        <shortName evidence="5">6-HMPDK</shortName>
    </alternativeName>
    <alternativeName>
        <fullName evidence="5">7,8-dihydro-6-hydroxymethylpterin diphosphokinase</fullName>
    </alternativeName>
    <alternativeName>
        <fullName evidence="5">7,8-dihydro-6-hydroxymethylpterin pyrophosphokinase</fullName>
        <shortName evidence="5">PPPK</shortName>
    </alternativeName>
</protein>
<keyword evidence="2 5" id="KW-0547">Nucleotide-binding</keyword>
<organism evidence="7 8">
    <name type="scientific">Methanoculleus sediminis</name>
    <dbReference type="NCBI Taxonomy" id="1550566"/>
    <lineage>
        <taxon>Archaea</taxon>
        <taxon>Methanobacteriati</taxon>
        <taxon>Methanobacteriota</taxon>
        <taxon>Stenosarchaea group</taxon>
        <taxon>Methanomicrobia</taxon>
        <taxon>Methanomicrobiales</taxon>
        <taxon>Methanomicrobiaceae</taxon>
        <taxon>Methanoculleus</taxon>
    </lineage>
</organism>
<keyword evidence="1 5" id="KW-0808">Transferase</keyword>
<dbReference type="InterPro" id="IPR027510">
    <property type="entry name" value="HMPDK_MptE"/>
</dbReference>
<evidence type="ECO:0000256" key="1">
    <source>
        <dbReference type="ARBA" id="ARBA00022679"/>
    </source>
</evidence>
<dbReference type="GO" id="GO:0009229">
    <property type="term" value="P:thiamine diphosphate biosynthetic process"/>
    <property type="evidence" value="ECO:0007669"/>
    <property type="project" value="InterPro"/>
</dbReference>
<evidence type="ECO:0000313" key="7">
    <source>
        <dbReference type="EMBL" id="KLK89059.1"/>
    </source>
</evidence>
<dbReference type="GO" id="GO:0005524">
    <property type="term" value="F:ATP binding"/>
    <property type="evidence" value="ECO:0007669"/>
    <property type="project" value="UniProtKB-UniRule"/>
</dbReference>
<evidence type="ECO:0000313" key="8">
    <source>
        <dbReference type="Proteomes" id="UP000035301"/>
    </source>
</evidence>
<dbReference type="STRING" id="1550566.SZ63_00980"/>
<dbReference type="Proteomes" id="UP000035301">
    <property type="component" value="Unassembled WGS sequence"/>
</dbReference>
<sequence>MRFSDWEPHYTAILAYFGFEREADEAAARVLADLADRDDVGLLETLLRGRPVTVCGNAPSLPGELDRIEGTVLAADAAAEVLADHGIRPDAVFTDLDGATDVFIDLSEQGTVMVVHAHGDNVPLLRHWVPRIPGPLVATTQAAPLPHVHNFGGFTDGDRAVFAADELGAASVRIVGFDLADRNVDPLKRGKLYWAGELLRLIGYDLQ</sequence>
<keyword evidence="8" id="KW-1185">Reference proteome</keyword>
<comment type="cofactor">
    <cofactor evidence="5">
        <name>Mg(2+)</name>
        <dbReference type="ChEBI" id="CHEBI:18420"/>
    </cofactor>
</comment>
<dbReference type="GO" id="GO:0003848">
    <property type="term" value="F:2-amino-4-hydroxy-6-hydroxymethyldihydropteridine diphosphokinase activity"/>
    <property type="evidence" value="ECO:0007669"/>
    <property type="project" value="UniProtKB-UniRule"/>
</dbReference>